<dbReference type="GO" id="GO:0006366">
    <property type="term" value="P:transcription by RNA polymerase II"/>
    <property type="evidence" value="ECO:0007669"/>
    <property type="project" value="Ensembl"/>
</dbReference>
<reference evidence="1" key="2">
    <citation type="submission" date="2025-08" db="UniProtKB">
        <authorList>
            <consortium name="Ensembl"/>
        </authorList>
    </citation>
    <scope>IDENTIFICATION</scope>
</reference>
<dbReference type="PANTHER" id="PTHR33887:SF4">
    <property type="entry name" value="AB2-183"/>
    <property type="match status" value="1"/>
</dbReference>
<dbReference type="GO" id="GO:0000978">
    <property type="term" value="F:RNA polymerase II cis-regulatory region sequence-specific DNA binding"/>
    <property type="evidence" value="ECO:0007669"/>
    <property type="project" value="Ensembl"/>
</dbReference>
<dbReference type="HOGENOM" id="CLU_2242579_0_0_1"/>
<dbReference type="Pfam" id="PF15874">
    <property type="entry name" value="Il2rg"/>
    <property type="match status" value="1"/>
</dbReference>
<proteinExistence type="predicted"/>
<name>G1N8Y6_MELGA</name>
<gene>
    <name evidence="1" type="primary">CXorf65</name>
</gene>
<evidence type="ECO:0000313" key="1">
    <source>
        <dbReference type="Ensembl" id="ENSMGAP00000008825.3"/>
    </source>
</evidence>
<accession>G1N8Y6</accession>
<dbReference type="InParanoid" id="G1N8Y6"/>
<dbReference type="PANTHER" id="PTHR33887">
    <property type="entry name" value="PB1 DOMAIN-CONTAINING PROTEIN"/>
    <property type="match status" value="1"/>
</dbReference>
<sequence>MFIYITHSDNQSFLANTDCPVLLLLSHLRSKVGVPPSEVIDLCDKLGSPKMLFHVKTMQDRASDFLPARGTYYVCRVEFGVPGTAQEQTAQSFVPLLKNPSVALTGGCRDGNAWGGVPSLGLLQKPPVPFLVQRRCGCMGSTRIGSRSAPRRHWRARRDQTPRCCPLLPTLRERYGAVSGIAWHWGPPLGTGTPPAMYPM</sequence>
<evidence type="ECO:0000313" key="2">
    <source>
        <dbReference type="Proteomes" id="UP000001645"/>
    </source>
</evidence>
<reference evidence="1 2" key="1">
    <citation type="journal article" date="2010" name="PLoS Biol.">
        <title>Multi-platform next-generation sequencing of the domestic turkey (Meleagris gallopavo): genome assembly and analysis.</title>
        <authorList>
            <person name="Dalloul R.A."/>
            <person name="Long J.A."/>
            <person name="Zimin A.V."/>
            <person name="Aslam L."/>
            <person name="Beal K."/>
            <person name="Blomberg L.A."/>
            <person name="Bouffard P."/>
            <person name="Burt D.W."/>
            <person name="Crasta O."/>
            <person name="Crooijmans R.P."/>
            <person name="Cooper K."/>
            <person name="Coulombe R.A."/>
            <person name="De S."/>
            <person name="Delany M.E."/>
            <person name="Dodgson J.B."/>
            <person name="Dong J.J."/>
            <person name="Evans C."/>
            <person name="Frederickson K.M."/>
            <person name="Flicek P."/>
            <person name="Florea L."/>
            <person name="Folkerts O."/>
            <person name="Groenen M.A."/>
            <person name="Harkins T.T."/>
            <person name="Herrero J."/>
            <person name="Hoffmann S."/>
            <person name="Megens H.J."/>
            <person name="Jiang A."/>
            <person name="de Jong P."/>
            <person name="Kaiser P."/>
            <person name="Kim H."/>
            <person name="Kim K.W."/>
            <person name="Kim S."/>
            <person name="Langenberger D."/>
            <person name="Lee M.K."/>
            <person name="Lee T."/>
            <person name="Mane S."/>
            <person name="Marcais G."/>
            <person name="Marz M."/>
            <person name="McElroy A.P."/>
            <person name="Modise T."/>
            <person name="Nefedov M."/>
            <person name="Notredame C."/>
            <person name="Paton I.R."/>
            <person name="Payne W.S."/>
            <person name="Pertea G."/>
            <person name="Prickett D."/>
            <person name="Puiu D."/>
            <person name="Qioa D."/>
            <person name="Raineri E."/>
            <person name="Ruffier M."/>
            <person name="Salzberg S.L."/>
            <person name="Schatz M.C."/>
            <person name="Scheuring C."/>
            <person name="Schmidt C.J."/>
            <person name="Schroeder S."/>
            <person name="Searle S.M."/>
            <person name="Smith E.J."/>
            <person name="Smith J."/>
            <person name="Sonstegard T.S."/>
            <person name="Stadler P.F."/>
            <person name="Tafer H."/>
            <person name="Tu Z.J."/>
            <person name="Van Tassell C.P."/>
            <person name="Vilella A.J."/>
            <person name="Williams K.P."/>
            <person name="Yorke J.A."/>
            <person name="Zhang L."/>
            <person name="Zhang H.B."/>
            <person name="Zhang X."/>
            <person name="Zhang Y."/>
            <person name="Reed K.M."/>
        </authorList>
    </citation>
    <scope>NUCLEOTIDE SEQUENCE [LARGE SCALE GENOMIC DNA]</scope>
</reference>
<dbReference type="InterPro" id="IPR039471">
    <property type="entry name" value="CXorf65-like"/>
</dbReference>
<organism evidence="1 2">
    <name type="scientific">Meleagris gallopavo</name>
    <name type="common">Wild turkey</name>
    <dbReference type="NCBI Taxonomy" id="9103"/>
    <lineage>
        <taxon>Eukaryota</taxon>
        <taxon>Metazoa</taxon>
        <taxon>Chordata</taxon>
        <taxon>Craniata</taxon>
        <taxon>Vertebrata</taxon>
        <taxon>Euteleostomi</taxon>
        <taxon>Archelosauria</taxon>
        <taxon>Archosauria</taxon>
        <taxon>Dinosauria</taxon>
        <taxon>Saurischia</taxon>
        <taxon>Theropoda</taxon>
        <taxon>Coelurosauria</taxon>
        <taxon>Aves</taxon>
        <taxon>Neognathae</taxon>
        <taxon>Galloanserae</taxon>
        <taxon>Galliformes</taxon>
        <taxon>Phasianidae</taxon>
        <taxon>Meleagridinae</taxon>
        <taxon>Meleagris</taxon>
    </lineage>
</organism>
<dbReference type="GeneTree" id="ENSGT00510000049291"/>
<protein>
    <submittedName>
        <fullName evidence="1">Chromosome X open reading frame 65</fullName>
    </submittedName>
</protein>
<dbReference type="Bgee" id="ENSMGAG00000008608">
    <property type="expression patterns" value="Expressed in gonad"/>
</dbReference>
<keyword evidence="2" id="KW-1185">Reference proteome</keyword>
<dbReference type="Proteomes" id="UP000001645">
    <property type="component" value="Chromosome 9"/>
</dbReference>
<reference evidence="1" key="3">
    <citation type="submission" date="2025-09" db="UniProtKB">
        <authorList>
            <consortium name="Ensembl"/>
        </authorList>
    </citation>
    <scope>IDENTIFICATION</scope>
</reference>
<dbReference type="Ensembl" id="ENSMGAT00000009629.3">
    <property type="protein sequence ID" value="ENSMGAP00000008825.3"/>
    <property type="gene ID" value="ENSMGAG00000008608.3"/>
</dbReference>
<dbReference type="AlphaFoldDB" id="G1N8Y6"/>